<dbReference type="InterPro" id="IPR020471">
    <property type="entry name" value="AKR"/>
</dbReference>
<evidence type="ECO:0000256" key="3">
    <source>
        <dbReference type="ARBA" id="ARBA00023002"/>
    </source>
</evidence>
<keyword evidence="10" id="KW-1185">Reference proteome</keyword>
<dbReference type="PANTHER" id="PTHR43827">
    <property type="entry name" value="2,5-DIKETO-D-GLUCONIC ACID REDUCTASE"/>
    <property type="match status" value="1"/>
</dbReference>
<keyword evidence="2" id="KW-0521">NADP</keyword>
<dbReference type="OrthoDB" id="416253at2759"/>
<organism evidence="9 10">
    <name type="scientific">Ceraceosorus bombacis</name>
    <dbReference type="NCBI Taxonomy" id="401625"/>
    <lineage>
        <taxon>Eukaryota</taxon>
        <taxon>Fungi</taxon>
        <taxon>Dikarya</taxon>
        <taxon>Basidiomycota</taxon>
        <taxon>Ustilaginomycotina</taxon>
        <taxon>Exobasidiomycetes</taxon>
        <taxon>Ceraceosorales</taxon>
        <taxon>Ceraceosoraceae</taxon>
        <taxon>Ceraceosorus</taxon>
    </lineage>
</organism>
<keyword evidence="3" id="KW-0560">Oxidoreductase</keyword>
<dbReference type="GO" id="GO:0016616">
    <property type="term" value="F:oxidoreductase activity, acting on the CH-OH group of donors, NAD or NADP as acceptor"/>
    <property type="evidence" value="ECO:0007669"/>
    <property type="project" value="UniProtKB-ARBA"/>
</dbReference>
<evidence type="ECO:0000256" key="6">
    <source>
        <dbReference type="PIRSR" id="PIRSR000097-3"/>
    </source>
</evidence>
<dbReference type="Proteomes" id="UP000054845">
    <property type="component" value="Unassembled WGS sequence"/>
</dbReference>
<dbReference type="STRING" id="401625.A0A0P1BLZ3"/>
<dbReference type="InterPro" id="IPR023210">
    <property type="entry name" value="NADP_OxRdtase_dom"/>
</dbReference>
<accession>A0A0P1BLZ3</accession>
<dbReference type="PRINTS" id="PR00069">
    <property type="entry name" value="ALDKETRDTASE"/>
</dbReference>
<name>A0A0P1BLZ3_9BASI</name>
<dbReference type="Gene3D" id="3.20.20.100">
    <property type="entry name" value="NADP-dependent oxidoreductase domain"/>
    <property type="match status" value="2"/>
</dbReference>
<feature type="domain" description="NADP-dependent oxidoreductase" evidence="8">
    <location>
        <begin position="154"/>
        <end position="251"/>
    </location>
</feature>
<reference evidence="9 10" key="1">
    <citation type="submission" date="2014-09" db="EMBL/GenBank/DDBJ databases">
        <authorList>
            <person name="Magalhaes I.L.F."/>
            <person name="Oliveira U."/>
            <person name="Santos F.R."/>
            <person name="Vidigal T.H.D.A."/>
            <person name="Brescovit A.D."/>
            <person name="Santos A.J."/>
        </authorList>
    </citation>
    <scope>NUCLEOTIDE SEQUENCE [LARGE SCALE GENOMIC DNA]</scope>
</reference>
<dbReference type="PROSITE" id="PS00798">
    <property type="entry name" value="ALDOKETO_REDUCTASE_1"/>
    <property type="match status" value="1"/>
</dbReference>
<feature type="site" description="Lowers pKa of active site Tyr" evidence="6">
    <location>
        <position position="99"/>
    </location>
</feature>
<dbReference type="InterPro" id="IPR036812">
    <property type="entry name" value="NAD(P)_OxRdtase_dom_sf"/>
</dbReference>
<proteinExistence type="inferred from homology"/>
<comment type="similarity">
    <text evidence="1">Belongs to the aldo/keto reductase family.</text>
</comment>
<dbReference type="SUPFAM" id="SSF51430">
    <property type="entry name" value="NAD(P)-linked oxidoreductase"/>
    <property type="match status" value="1"/>
</dbReference>
<evidence type="ECO:0000313" key="9">
    <source>
        <dbReference type="EMBL" id="CEH17139.1"/>
    </source>
</evidence>
<dbReference type="PANTHER" id="PTHR43827:SF3">
    <property type="entry name" value="NADP-DEPENDENT OXIDOREDUCTASE DOMAIN-CONTAINING PROTEIN"/>
    <property type="match status" value="1"/>
</dbReference>
<evidence type="ECO:0000313" key="10">
    <source>
        <dbReference type="Proteomes" id="UP000054845"/>
    </source>
</evidence>
<evidence type="ECO:0000256" key="7">
    <source>
        <dbReference type="SAM" id="MobiDB-lite"/>
    </source>
</evidence>
<evidence type="ECO:0000256" key="4">
    <source>
        <dbReference type="PIRSR" id="PIRSR000097-1"/>
    </source>
</evidence>
<dbReference type="CDD" id="cd19071">
    <property type="entry name" value="AKR_AKR1-5-like"/>
    <property type="match status" value="1"/>
</dbReference>
<feature type="compositionally biased region" description="Polar residues" evidence="7">
    <location>
        <begin position="258"/>
        <end position="268"/>
    </location>
</feature>
<dbReference type="Pfam" id="PF00248">
    <property type="entry name" value="Aldo_ket_red"/>
    <property type="match status" value="2"/>
</dbReference>
<dbReference type="PIRSF" id="PIRSF000097">
    <property type="entry name" value="AKR"/>
    <property type="match status" value="1"/>
</dbReference>
<evidence type="ECO:0000256" key="2">
    <source>
        <dbReference type="ARBA" id="ARBA00022857"/>
    </source>
</evidence>
<feature type="active site" description="Proton donor" evidence="4">
    <location>
        <position position="74"/>
    </location>
</feature>
<feature type="binding site" evidence="5">
    <location>
        <position position="133"/>
    </location>
    <ligand>
        <name>substrate</name>
    </ligand>
</feature>
<evidence type="ECO:0000256" key="5">
    <source>
        <dbReference type="PIRSR" id="PIRSR000097-2"/>
    </source>
</evidence>
<dbReference type="AlphaFoldDB" id="A0A0P1BLZ3"/>
<dbReference type="EMBL" id="CCYA01000254">
    <property type="protein sequence ID" value="CEH17139.1"/>
    <property type="molecule type" value="Genomic_DNA"/>
</dbReference>
<protein>
    <submittedName>
        <fullName evidence="9">Aldo/keto reductase family proteins</fullName>
    </submittedName>
</protein>
<sequence>MSSSSGNSAPFVARWAPTPGTKLHLGATVPLADGNTMPLFGIGAWAMRGSECHSALSLALDEVGYRHIDTARYYRNEKEVGAAVRGSRVPRKDIFVTTKLFTNDMGGGSRSRAALDDSLRQSGLDYFDLVLLHAPDGGKEFRLNTWQTLSEMIECHPFFAQAGLRKACEDAGIIVQAYCPLARSRYYGDKTLSSIASKINKSEAQIMLRWLIQSGVVPLPKSSNQARQEENAKSLDFGLDSDDMQKLNALDRGPSGAVESQTMSQEAP</sequence>
<feature type="region of interest" description="Disordered" evidence="7">
    <location>
        <begin position="221"/>
        <end position="268"/>
    </location>
</feature>
<feature type="domain" description="NADP-dependent oxidoreductase" evidence="8">
    <location>
        <begin position="41"/>
        <end position="153"/>
    </location>
</feature>
<evidence type="ECO:0000259" key="8">
    <source>
        <dbReference type="Pfam" id="PF00248"/>
    </source>
</evidence>
<dbReference type="InterPro" id="IPR018170">
    <property type="entry name" value="Aldo/ket_reductase_CS"/>
</dbReference>
<evidence type="ECO:0000256" key="1">
    <source>
        <dbReference type="ARBA" id="ARBA00007905"/>
    </source>
</evidence>